<accession>A0ABR1MGC5</accession>
<protein>
    <submittedName>
        <fullName evidence="2">Uncharacterized protein</fullName>
    </submittedName>
</protein>
<reference evidence="2 3" key="1">
    <citation type="submission" date="2024-04" db="EMBL/GenBank/DDBJ databases">
        <title>Phyllosticta paracitricarpa is synonymous to the EU quarantine fungus P. citricarpa based on phylogenomic analyses.</title>
        <authorList>
            <consortium name="Lawrence Berkeley National Laboratory"/>
            <person name="Van Ingen-Buijs V.A."/>
            <person name="Van Westerhoven A.C."/>
            <person name="Haridas S."/>
            <person name="Skiadas P."/>
            <person name="Martin F."/>
            <person name="Groenewald J.Z."/>
            <person name="Crous P.W."/>
            <person name="Seidl M.F."/>
        </authorList>
    </citation>
    <scope>NUCLEOTIDE SEQUENCE [LARGE SCALE GENOMIC DNA]</scope>
    <source>
        <strain evidence="2 3">CBS 122670</strain>
    </source>
</reference>
<evidence type="ECO:0000256" key="1">
    <source>
        <dbReference type="SAM" id="MobiDB-lite"/>
    </source>
</evidence>
<feature type="compositionally biased region" description="Pro residues" evidence="1">
    <location>
        <begin position="39"/>
        <end position="48"/>
    </location>
</feature>
<sequence length="236" mass="26218">MGRASFFPRARPPDAKHKACNAHHPPGRPANLPSTTVPPRSPPIPSTLPPVTDLLPPAVNSSCSRLCRLTLHAHPRVQLRAKFFRSRSKSRSRVHLASVSEAWLRYRRSSSIHYDQVNNRVHCFSGHRAVGVFSSSMSHSLMFGQVHSTSEPSVLHRVGVFLSSVNLLSSLIRNCKLSGVMLSVFLNNSSTIQLSEDSSCAHHRPQWAKKKKRLLVDKSSPSAVVIVDERFPETQL</sequence>
<evidence type="ECO:0000313" key="2">
    <source>
        <dbReference type="EMBL" id="KAK7547184.1"/>
    </source>
</evidence>
<name>A0ABR1MGC5_9PEZI</name>
<proteinExistence type="predicted"/>
<organism evidence="2 3">
    <name type="scientific">Phyllosticta citricarpa</name>
    <dbReference type="NCBI Taxonomy" id="55181"/>
    <lineage>
        <taxon>Eukaryota</taxon>
        <taxon>Fungi</taxon>
        <taxon>Dikarya</taxon>
        <taxon>Ascomycota</taxon>
        <taxon>Pezizomycotina</taxon>
        <taxon>Dothideomycetes</taxon>
        <taxon>Dothideomycetes incertae sedis</taxon>
        <taxon>Botryosphaeriales</taxon>
        <taxon>Phyllostictaceae</taxon>
        <taxon>Phyllosticta</taxon>
    </lineage>
</organism>
<gene>
    <name evidence="2" type="ORF">IWX46DRAFT_72694</name>
</gene>
<comment type="caution">
    <text evidence="2">The sequence shown here is derived from an EMBL/GenBank/DDBJ whole genome shotgun (WGS) entry which is preliminary data.</text>
</comment>
<dbReference type="EMBL" id="JBBPDW010000013">
    <property type="protein sequence ID" value="KAK7547184.1"/>
    <property type="molecule type" value="Genomic_DNA"/>
</dbReference>
<feature type="region of interest" description="Disordered" evidence="1">
    <location>
        <begin position="1"/>
        <end position="51"/>
    </location>
</feature>
<dbReference type="Proteomes" id="UP001365128">
    <property type="component" value="Unassembled WGS sequence"/>
</dbReference>
<keyword evidence="3" id="KW-1185">Reference proteome</keyword>
<evidence type="ECO:0000313" key="3">
    <source>
        <dbReference type="Proteomes" id="UP001365128"/>
    </source>
</evidence>